<reference evidence="2" key="1">
    <citation type="submission" date="2018-05" db="EMBL/GenBank/DDBJ databases">
        <authorList>
            <person name="Lanie J.A."/>
            <person name="Ng W.-L."/>
            <person name="Kazmierczak K.M."/>
            <person name="Andrzejewski T.M."/>
            <person name="Davidsen T.M."/>
            <person name="Wayne K.J."/>
            <person name="Tettelin H."/>
            <person name="Glass J.I."/>
            <person name="Rusch D."/>
            <person name="Podicherti R."/>
            <person name="Tsui H.-C.T."/>
            <person name="Winkler M.E."/>
        </authorList>
    </citation>
    <scope>NUCLEOTIDE SEQUENCE</scope>
</reference>
<dbReference type="PANTHER" id="PTHR11527">
    <property type="entry name" value="HEAT-SHOCK PROTEIN 20 FAMILY MEMBER"/>
    <property type="match status" value="1"/>
</dbReference>
<sequence length="158" mass="17745">MTKVAFRRAGIPFFDRDTFLTPFDKIFDQMVETQFPEITKSVGVNPYAGSAYPKVNVYEYEDKVGIIAEIPGLNKKQLEVSVEEGVLTISGDKHSSFEDKGATVLRRELKQSSFRRQFELGDELDGDNISADFKDGILSVSVPKLEPELPKKHTVKIS</sequence>
<dbReference type="Pfam" id="PF00011">
    <property type="entry name" value="HSP20"/>
    <property type="match status" value="1"/>
</dbReference>
<protein>
    <recommendedName>
        <fullName evidence="1">SHSP domain-containing protein</fullName>
    </recommendedName>
</protein>
<evidence type="ECO:0000259" key="1">
    <source>
        <dbReference type="PROSITE" id="PS01031"/>
    </source>
</evidence>
<dbReference type="InterPro" id="IPR002068">
    <property type="entry name" value="A-crystallin/Hsp20_dom"/>
</dbReference>
<dbReference type="PROSITE" id="PS01031">
    <property type="entry name" value="SHSP"/>
    <property type="match status" value="1"/>
</dbReference>
<name>A0A383DAV9_9ZZZZ</name>
<proteinExistence type="predicted"/>
<dbReference type="AlphaFoldDB" id="A0A383DAV9"/>
<dbReference type="InterPro" id="IPR031107">
    <property type="entry name" value="Small_HSP"/>
</dbReference>
<accession>A0A383DAV9</accession>
<dbReference type="InterPro" id="IPR008978">
    <property type="entry name" value="HSP20-like_chaperone"/>
</dbReference>
<dbReference type="EMBL" id="UINC01215672">
    <property type="protein sequence ID" value="SVE41471.1"/>
    <property type="molecule type" value="Genomic_DNA"/>
</dbReference>
<organism evidence="2">
    <name type="scientific">marine metagenome</name>
    <dbReference type="NCBI Taxonomy" id="408172"/>
    <lineage>
        <taxon>unclassified sequences</taxon>
        <taxon>metagenomes</taxon>
        <taxon>ecological metagenomes</taxon>
    </lineage>
</organism>
<evidence type="ECO:0000313" key="2">
    <source>
        <dbReference type="EMBL" id="SVE41471.1"/>
    </source>
</evidence>
<gene>
    <name evidence="2" type="ORF">METZ01_LOCUS494325</name>
</gene>
<dbReference type="SUPFAM" id="SSF49764">
    <property type="entry name" value="HSP20-like chaperones"/>
    <property type="match status" value="1"/>
</dbReference>
<dbReference type="Gene3D" id="2.60.40.790">
    <property type="match status" value="1"/>
</dbReference>
<dbReference type="CDD" id="cd06464">
    <property type="entry name" value="ACD_sHsps-like"/>
    <property type="match status" value="1"/>
</dbReference>
<feature type="domain" description="SHSP" evidence="1">
    <location>
        <begin position="46"/>
        <end position="158"/>
    </location>
</feature>